<comment type="caution">
    <text evidence="1">The sequence shown here is derived from an EMBL/GenBank/DDBJ whole genome shotgun (WGS) entry which is preliminary data.</text>
</comment>
<evidence type="ECO:0000313" key="2">
    <source>
        <dbReference type="Proteomes" id="UP001596023"/>
    </source>
</evidence>
<dbReference type="Proteomes" id="UP001596023">
    <property type="component" value="Unassembled WGS sequence"/>
</dbReference>
<accession>A0ABV9KRJ9</accession>
<dbReference type="EMBL" id="JBHSGN010000008">
    <property type="protein sequence ID" value="MFC4672336.1"/>
    <property type="molecule type" value="Genomic_DNA"/>
</dbReference>
<sequence length="65" mass="7400">MCQHPVRMNKGIDALFNLIKSESPLCPMNGDIYIFYVVHHITCSSTGIDGSLNYCMPRMVVWFCT</sequence>
<evidence type="ECO:0000313" key="1">
    <source>
        <dbReference type="EMBL" id="MFC4672336.1"/>
    </source>
</evidence>
<gene>
    <name evidence="1" type="ORF">ACFO6W_01375</name>
</gene>
<dbReference type="RefSeq" id="WP_379993518.1">
    <property type="nucleotide sequence ID" value="NZ_JBHSGN010000008.1"/>
</dbReference>
<name>A0ABV9KRJ9_9BACT</name>
<organism evidence="1 2">
    <name type="scientific">Dysgonomonas termitidis</name>
    <dbReference type="NCBI Taxonomy" id="1516126"/>
    <lineage>
        <taxon>Bacteria</taxon>
        <taxon>Pseudomonadati</taxon>
        <taxon>Bacteroidota</taxon>
        <taxon>Bacteroidia</taxon>
        <taxon>Bacteroidales</taxon>
        <taxon>Dysgonomonadaceae</taxon>
        <taxon>Dysgonomonas</taxon>
    </lineage>
</organism>
<protein>
    <submittedName>
        <fullName evidence="1">Uncharacterized protein</fullName>
    </submittedName>
</protein>
<keyword evidence="2" id="KW-1185">Reference proteome</keyword>
<proteinExistence type="predicted"/>
<reference evidence="2" key="1">
    <citation type="journal article" date="2019" name="Int. J. Syst. Evol. Microbiol.">
        <title>The Global Catalogue of Microorganisms (GCM) 10K type strain sequencing project: providing services to taxonomists for standard genome sequencing and annotation.</title>
        <authorList>
            <consortium name="The Broad Institute Genomics Platform"/>
            <consortium name="The Broad Institute Genome Sequencing Center for Infectious Disease"/>
            <person name="Wu L."/>
            <person name="Ma J."/>
        </authorList>
    </citation>
    <scope>NUCLEOTIDE SEQUENCE [LARGE SCALE GENOMIC DNA]</scope>
    <source>
        <strain evidence="2">CCUG 66188</strain>
    </source>
</reference>